<dbReference type="Proteomes" id="UP001139648">
    <property type="component" value="Unassembled WGS sequence"/>
</dbReference>
<name>A0A9X2G953_9ACTN</name>
<evidence type="ECO:0000313" key="2">
    <source>
        <dbReference type="Proteomes" id="UP001139648"/>
    </source>
</evidence>
<evidence type="ECO:0000313" key="1">
    <source>
        <dbReference type="EMBL" id="MCP2353089.1"/>
    </source>
</evidence>
<organism evidence="1 2">
    <name type="scientific">Nonomuraea thailandensis</name>
    <dbReference type="NCBI Taxonomy" id="1188745"/>
    <lineage>
        <taxon>Bacteria</taxon>
        <taxon>Bacillati</taxon>
        <taxon>Actinomycetota</taxon>
        <taxon>Actinomycetes</taxon>
        <taxon>Streptosporangiales</taxon>
        <taxon>Streptosporangiaceae</taxon>
        <taxon>Nonomuraea</taxon>
    </lineage>
</organism>
<dbReference type="EMBL" id="JAMZEB010000001">
    <property type="protein sequence ID" value="MCP2353089.1"/>
    <property type="molecule type" value="Genomic_DNA"/>
</dbReference>
<reference evidence="1" key="1">
    <citation type="submission" date="2022-06" db="EMBL/GenBank/DDBJ databases">
        <title>Sequencing the genomes of 1000 actinobacteria strains.</title>
        <authorList>
            <person name="Klenk H.-P."/>
        </authorList>
    </citation>
    <scope>NUCLEOTIDE SEQUENCE</scope>
    <source>
        <strain evidence="1">DSM 46694</strain>
    </source>
</reference>
<sequence>MVVVGPGWLLGLAEKPEEGGEPAPARRLAGRRRAAVEAPVRGQELVVCLRMVLAVGWPWDGVGDAPSHGRWSPRPGPHRGGCGCSEGARAAPFAAAGGSDVGGSGAGALSRAGGDGSRLLALSLSRAVGKFWFMASRMALNMREPLQVDGRLWARKGRGRRGWAGAGGGVPGLLCPLGSGGWAAAGWRVRQWSGPRGWVVGGAGRASAGRRPACCRVVRCGGDVDTGPPAGGVAVRRRGRRRAWAGWATPRS</sequence>
<gene>
    <name evidence="1" type="ORF">HD597_000109</name>
</gene>
<dbReference type="AlphaFoldDB" id="A0A9X2G953"/>
<proteinExistence type="predicted"/>
<protein>
    <submittedName>
        <fullName evidence="1">Uncharacterized protein</fullName>
    </submittedName>
</protein>
<comment type="caution">
    <text evidence="1">The sequence shown here is derived from an EMBL/GenBank/DDBJ whole genome shotgun (WGS) entry which is preliminary data.</text>
</comment>
<accession>A0A9X2G953</accession>
<keyword evidence="2" id="KW-1185">Reference proteome</keyword>